<comment type="caution">
    <text evidence="2">The sequence shown here is derived from an EMBL/GenBank/DDBJ whole genome shotgun (WGS) entry which is preliminary data.</text>
</comment>
<evidence type="ECO:0000313" key="3">
    <source>
        <dbReference type="Proteomes" id="UP000712600"/>
    </source>
</evidence>
<sequence length="121" mass="13623">MASTRAAWPRSVRSEHDVSDSNPWPASTRAIVRAPCHRPSPRTGVGRVGRPRFAHSEWPSRPTIRGSLLSAVHARGRPLSLHLVHFTPSYLLLLHKPSYLQLEPHQTYNTTYAYAMHLIGL</sequence>
<reference evidence="2" key="1">
    <citation type="submission" date="2019-12" db="EMBL/GenBank/DDBJ databases">
        <title>Genome sequencing and annotation of Brassica cretica.</title>
        <authorList>
            <person name="Studholme D.J."/>
            <person name="Sarris P."/>
        </authorList>
    </citation>
    <scope>NUCLEOTIDE SEQUENCE</scope>
    <source>
        <strain evidence="2">PFS-109/04</strain>
        <tissue evidence="2">Leaf</tissue>
    </source>
</reference>
<dbReference type="Proteomes" id="UP000712600">
    <property type="component" value="Unassembled WGS sequence"/>
</dbReference>
<evidence type="ECO:0000256" key="1">
    <source>
        <dbReference type="SAM" id="MobiDB-lite"/>
    </source>
</evidence>
<dbReference type="EMBL" id="QGKX02001290">
    <property type="protein sequence ID" value="KAF3537044.1"/>
    <property type="molecule type" value="Genomic_DNA"/>
</dbReference>
<proteinExistence type="predicted"/>
<evidence type="ECO:0000313" key="2">
    <source>
        <dbReference type="EMBL" id="KAF3537044.1"/>
    </source>
</evidence>
<protein>
    <submittedName>
        <fullName evidence="2">Uncharacterized protein</fullName>
    </submittedName>
</protein>
<dbReference type="AlphaFoldDB" id="A0A8S9QFP2"/>
<feature type="region of interest" description="Disordered" evidence="1">
    <location>
        <begin position="1"/>
        <end position="26"/>
    </location>
</feature>
<gene>
    <name evidence="2" type="ORF">F2Q69_00018820</name>
</gene>
<accession>A0A8S9QFP2</accession>
<name>A0A8S9QFP2_BRACR</name>
<organism evidence="2 3">
    <name type="scientific">Brassica cretica</name>
    <name type="common">Mustard</name>
    <dbReference type="NCBI Taxonomy" id="69181"/>
    <lineage>
        <taxon>Eukaryota</taxon>
        <taxon>Viridiplantae</taxon>
        <taxon>Streptophyta</taxon>
        <taxon>Embryophyta</taxon>
        <taxon>Tracheophyta</taxon>
        <taxon>Spermatophyta</taxon>
        <taxon>Magnoliopsida</taxon>
        <taxon>eudicotyledons</taxon>
        <taxon>Gunneridae</taxon>
        <taxon>Pentapetalae</taxon>
        <taxon>rosids</taxon>
        <taxon>malvids</taxon>
        <taxon>Brassicales</taxon>
        <taxon>Brassicaceae</taxon>
        <taxon>Brassiceae</taxon>
        <taxon>Brassica</taxon>
    </lineage>
</organism>